<dbReference type="EC" id="1.2.1.88" evidence="5"/>
<reference evidence="10 11" key="1">
    <citation type="submission" date="2020-08" db="EMBL/GenBank/DDBJ databases">
        <title>Genomic Encyclopedia of Type Strains, Phase IV (KMG-IV): sequencing the most valuable type-strain genomes for metagenomic binning, comparative biology and taxonomic classification.</title>
        <authorList>
            <person name="Goeker M."/>
        </authorList>
    </citation>
    <scope>NUCLEOTIDE SEQUENCE [LARGE SCALE GENOMIC DNA]</scope>
    <source>
        <strain evidence="10 11">DSM 25335</strain>
    </source>
</reference>
<evidence type="ECO:0000313" key="11">
    <source>
        <dbReference type="Proteomes" id="UP000566663"/>
    </source>
</evidence>
<keyword evidence="11" id="KW-1185">Reference proteome</keyword>
<dbReference type="InterPro" id="IPR016160">
    <property type="entry name" value="Ald_DH_CS_CYS"/>
</dbReference>
<evidence type="ECO:0000313" key="10">
    <source>
        <dbReference type="EMBL" id="MBB5293011.1"/>
    </source>
</evidence>
<comment type="caution">
    <text evidence="10">The sequence shown here is derived from an EMBL/GenBank/DDBJ whole genome shotgun (WGS) entry which is preliminary data.</text>
</comment>
<feature type="domain" description="Proline dehydrogenase" evidence="8">
    <location>
        <begin position="191"/>
        <end position="487"/>
    </location>
</feature>
<dbReference type="Gene3D" id="3.40.605.10">
    <property type="entry name" value="Aldehyde Dehydrogenase, Chain A, domain 1"/>
    <property type="match status" value="1"/>
</dbReference>
<sequence>MNAHVFPPPPLTQDWDALDHGKYADEGEVVRGLLARVPLSAAEREAVVAQAIDLVELARETQKREGVVESFLQEFSLGTREGLALMCLAEALLRIPDEDTRDKLIAEKIGSSDWASHLGQSDNLFVNASTWGLMLTGKLVDVDEDARRDLPGFVRRVAGRIGEPVIRQAVAAAVRMMGEQFVVGRTIKGALRRANREEWLCSFDMLGEGARTVADAERYETVYAQAIHGVGKAIPERKEMQGPMTGHGVSVKLSALSPRYEATQEARVWAELYPRVKRLALIAASYDINFCMDAEESDRLALSLKLLDALAHDPDLGDWKGLGLAVQAYQKRAPEVIARVAELARVSGRRLMVRLVKGAYWDTEIKRAQVMGRPDYPVFTTKAATDLNYLVCARDILDADPHLYGQFATHNAVSLAAVQHMARASKVRVEFQRLHGMGEALYEAAEQMWAEDRFVVRGYAPVGGHEELLPYLVRRLLENGANSSFVHALLDERVPAATVAADPILQVEAHPDRHSRIPAPQNMYTDRQNSLGRDYSRLEDRERHAQALELVDREKLTSGPIIGGMLRAGTNPQDVTNPFDINQVLGHVSEATEAEIDAAIAAAGKAQIAWDRQGGARRALVLNAMADALEADLDRLVALLSREAGKTLNDGVAEVREAADFCRYYAVLAERDFGGPETLQGPVGETNQLILHGRGVFACISPWNFPLAIFTGQVAAALAAGNAVLAKPAEQTPLVAAEAVRLFHKSGLNPDLLALVPGRGDTVGAALVNHPGIDGVAFTGGTDTAAMINRSLAARPGPIIPFIAETGGLNGMFVDTTALREQVIDDVILSAFGSAGQRCSALRMLYIPKDSADQIIEGLKGALAAQVVGDPADPGTDIGPVIDIDARQMLESHIKRLSREGKILARASLPAGSERGELFAPTIAEVKTPDFLEKEVFGPILHIYRYDPAKLKEVAGKLAARGFGLTLGVHSRIEAFASEVIRLVPAGNVYINRSITGAVVGVQPFGGEGLSGTGPKAGGPYSLIRYAAEKAISNNIAAQGGDPALLNL</sequence>
<evidence type="ECO:0000256" key="4">
    <source>
        <dbReference type="ARBA" id="ARBA00048142"/>
    </source>
</evidence>
<dbReference type="InterPro" id="IPR024082">
    <property type="entry name" value="PRODH_PutA_dom_II"/>
</dbReference>
<evidence type="ECO:0000256" key="1">
    <source>
        <dbReference type="ARBA" id="ARBA00004786"/>
    </source>
</evidence>
<feature type="domain" description="Aldehyde dehydrogenase" evidence="7">
    <location>
        <begin position="572"/>
        <end position="1031"/>
    </location>
</feature>
<dbReference type="Gene3D" id="1.20.5.460">
    <property type="entry name" value="Single helix bin"/>
    <property type="match status" value="1"/>
</dbReference>
<comment type="pathway">
    <text evidence="1 5">Amino-acid degradation; L-proline degradation into L-glutamate; L-glutamate from L-proline: step 2/2.</text>
</comment>
<keyword evidence="5" id="KW-0274">FAD</keyword>
<dbReference type="AlphaFoldDB" id="A0A7W8MIH2"/>
<feature type="active site" evidence="6">
    <location>
        <position position="805"/>
    </location>
</feature>
<dbReference type="PANTHER" id="PTHR42862">
    <property type="entry name" value="DELTA-1-PYRROLINE-5-CARBOXYLATE DEHYDROGENASE 1, ISOFORM A-RELATED"/>
    <property type="match status" value="1"/>
</dbReference>
<dbReference type="InterPro" id="IPR024089">
    <property type="entry name" value="PRODH_PutA_dom_I/II"/>
</dbReference>
<dbReference type="NCBIfam" id="NF008869">
    <property type="entry name" value="PRK11904.1"/>
    <property type="match status" value="1"/>
</dbReference>
<dbReference type="Gene3D" id="3.40.309.10">
    <property type="entry name" value="Aldehyde Dehydrogenase, Chain A, domain 2"/>
    <property type="match status" value="1"/>
</dbReference>
<evidence type="ECO:0000256" key="5">
    <source>
        <dbReference type="PIRNR" id="PIRNR000197"/>
    </source>
</evidence>
<dbReference type="SUPFAM" id="SSF81935">
    <property type="entry name" value="N-terminal domain of bifunctional PutA protein"/>
    <property type="match status" value="1"/>
</dbReference>
<dbReference type="InterPro" id="IPR050485">
    <property type="entry name" value="Proline_metab_enzyme"/>
</dbReference>
<keyword evidence="5" id="KW-0805">Transcription regulation</keyword>
<comment type="catalytic activity">
    <reaction evidence="4 5">
        <text>L-glutamate 5-semialdehyde + NAD(+) + H2O = L-glutamate + NADH + 2 H(+)</text>
        <dbReference type="Rhea" id="RHEA:30235"/>
        <dbReference type="ChEBI" id="CHEBI:15377"/>
        <dbReference type="ChEBI" id="CHEBI:15378"/>
        <dbReference type="ChEBI" id="CHEBI:29985"/>
        <dbReference type="ChEBI" id="CHEBI:57540"/>
        <dbReference type="ChEBI" id="CHEBI:57945"/>
        <dbReference type="ChEBI" id="CHEBI:58066"/>
        <dbReference type="EC" id="1.2.1.88"/>
    </reaction>
</comment>
<dbReference type="InterPro" id="IPR015590">
    <property type="entry name" value="Aldehyde_DH_dom"/>
</dbReference>
<dbReference type="Gene3D" id="3.20.20.220">
    <property type="match status" value="1"/>
</dbReference>
<dbReference type="InterPro" id="IPR016162">
    <property type="entry name" value="Ald_DH_N"/>
</dbReference>
<dbReference type="PANTHER" id="PTHR42862:SF1">
    <property type="entry name" value="DELTA-1-PYRROLINE-5-CARBOXYLATE DEHYDROGENASE 2, ISOFORM A-RELATED"/>
    <property type="match status" value="1"/>
</dbReference>
<evidence type="ECO:0000259" key="9">
    <source>
        <dbReference type="Pfam" id="PF14850"/>
    </source>
</evidence>
<dbReference type="EMBL" id="JACHFZ010000006">
    <property type="protein sequence ID" value="MBB5293011.1"/>
    <property type="molecule type" value="Genomic_DNA"/>
</dbReference>
<dbReference type="InterPro" id="IPR002872">
    <property type="entry name" value="Proline_DH_dom"/>
</dbReference>
<accession>A0A7W8MIH2</accession>
<protein>
    <recommendedName>
        <fullName evidence="5">Bifunctional protein PutA</fullName>
    </recommendedName>
    <domain>
        <recommendedName>
            <fullName evidence="5">Proline dehydrogenase</fullName>
            <ecNumber evidence="5">1.5.5.2</ecNumber>
        </recommendedName>
        <alternativeName>
            <fullName evidence="5">Proline oxidase</fullName>
        </alternativeName>
    </domain>
    <domain>
        <recommendedName>
            <fullName evidence="5">Delta-1-pyrroline-5-carboxylate dehydrogenase</fullName>
            <shortName evidence="5">P5C dehydrogenase</shortName>
            <ecNumber evidence="5">1.2.1.88</ecNumber>
        </recommendedName>
        <alternativeName>
            <fullName evidence="5">L-glutamate gamma-semialdehyde dehydrogenase</fullName>
        </alternativeName>
    </domain>
</protein>
<name>A0A7W8MIH2_9CAUL</name>
<keyword evidence="5" id="KW-0804">Transcription</keyword>
<comment type="cofactor">
    <cofactor evidence="5">
        <name>FAD</name>
        <dbReference type="ChEBI" id="CHEBI:57692"/>
    </cofactor>
</comment>
<comment type="function">
    <text evidence="5">Oxidizes proline to glutamate for use as a carbon and nitrogen source.</text>
</comment>
<keyword evidence="2 5" id="KW-0560">Oxidoreductase</keyword>
<keyword evidence="3 5" id="KW-0520">NAD</keyword>
<dbReference type="Pfam" id="PF14850">
    <property type="entry name" value="Pro_dh-DNA_bdg"/>
    <property type="match status" value="1"/>
</dbReference>
<evidence type="ECO:0000256" key="3">
    <source>
        <dbReference type="ARBA" id="ARBA00023027"/>
    </source>
</evidence>
<dbReference type="InterPro" id="IPR016161">
    <property type="entry name" value="Ald_DH/histidinol_DH"/>
</dbReference>
<comment type="similarity">
    <text evidence="5">In the N-terminal section; belongs to the proline dehydrogenase family.</text>
</comment>
<keyword evidence="5" id="KW-0238">DNA-binding</keyword>
<dbReference type="FunFam" id="3.40.309.10:FF:000005">
    <property type="entry name" value="1-pyrroline-5-carboxylate dehydrogenase 1"/>
    <property type="match status" value="1"/>
</dbReference>
<dbReference type="GO" id="GO:0010133">
    <property type="term" value="P:L-proline catabolic process to L-glutamate"/>
    <property type="evidence" value="ECO:0007669"/>
    <property type="project" value="UniProtKB-UniRule"/>
</dbReference>
<proteinExistence type="inferred from homology"/>
<comment type="catalytic activity">
    <reaction evidence="5">
        <text>L-proline + a quinone = (S)-1-pyrroline-5-carboxylate + a quinol + H(+)</text>
        <dbReference type="Rhea" id="RHEA:23784"/>
        <dbReference type="ChEBI" id="CHEBI:15378"/>
        <dbReference type="ChEBI" id="CHEBI:17388"/>
        <dbReference type="ChEBI" id="CHEBI:24646"/>
        <dbReference type="ChEBI" id="CHEBI:60039"/>
        <dbReference type="ChEBI" id="CHEBI:132124"/>
        <dbReference type="EC" id="1.5.5.2"/>
    </reaction>
</comment>
<keyword evidence="5" id="KW-0285">Flavoprotein</keyword>
<dbReference type="CDD" id="cd07125">
    <property type="entry name" value="ALDH_PutA-P5CDH"/>
    <property type="match status" value="1"/>
</dbReference>
<dbReference type="InterPro" id="IPR005933">
    <property type="entry name" value="PutA_C"/>
</dbReference>
<dbReference type="Proteomes" id="UP000566663">
    <property type="component" value="Unassembled WGS sequence"/>
</dbReference>
<dbReference type="SUPFAM" id="SSF51730">
    <property type="entry name" value="FAD-linked oxidoreductase"/>
    <property type="match status" value="1"/>
</dbReference>
<dbReference type="GO" id="GO:0003677">
    <property type="term" value="F:DNA binding"/>
    <property type="evidence" value="ECO:0007669"/>
    <property type="project" value="UniProtKB-KW"/>
</dbReference>
<dbReference type="PIRSF" id="PIRSF000197">
    <property type="entry name" value="Bifunct_PutA"/>
    <property type="match status" value="1"/>
</dbReference>
<evidence type="ECO:0000256" key="6">
    <source>
        <dbReference type="PIRSR" id="PIRSR000197-1"/>
    </source>
</evidence>
<keyword evidence="5" id="KW-0642">Proline metabolism</keyword>
<dbReference type="EC" id="1.5.5.2" evidence="5"/>
<dbReference type="InterPro" id="IPR029041">
    <property type="entry name" value="FAD-linked_oxidoreductase-like"/>
</dbReference>
<dbReference type="NCBIfam" id="TIGR01238">
    <property type="entry name" value="D1pyr5carbox3"/>
    <property type="match status" value="1"/>
</dbReference>
<dbReference type="GO" id="GO:0003842">
    <property type="term" value="F:L-glutamate gamma-semialdehyde dehydrogenase activity"/>
    <property type="evidence" value="ECO:0007669"/>
    <property type="project" value="UniProtKB-UniRule"/>
</dbReference>
<gene>
    <name evidence="10" type="ORF">HNQ67_002556</name>
</gene>
<feature type="active site" evidence="6">
    <location>
        <position position="839"/>
    </location>
</feature>
<dbReference type="RefSeq" id="WP_183255996.1">
    <property type="nucleotide sequence ID" value="NZ_BAAAFF010000005.1"/>
</dbReference>
<dbReference type="GO" id="GO:0004657">
    <property type="term" value="F:proline dehydrogenase activity"/>
    <property type="evidence" value="ECO:0007669"/>
    <property type="project" value="UniProtKB-UniRule"/>
</dbReference>
<evidence type="ECO:0000256" key="2">
    <source>
        <dbReference type="ARBA" id="ARBA00023002"/>
    </source>
</evidence>
<dbReference type="GO" id="GO:0009898">
    <property type="term" value="C:cytoplasmic side of plasma membrane"/>
    <property type="evidence" value="ECO:0007669"/>
    <property type="project" value="TreeGrafter"/>
</dbReference>
<evidence type="ECO:0000259" key="7">
    <source>
        <dbReference type="Pfam" id="PF00171"/>
    </source>
</evidence>
<comment type="similarity">
    <text evidence="5">In the C-terminal section; belongs to the aldehyde dehydrogenase family.</text>
</comment>
<feature type="domain" description="Proline dehydrogenase PutA" evidence="9">
    <location>
        <begin position="68"/>
        <end position="181"/>
    </location>
</feature>
<dbReference type="InterPro" id="IPR016163">
    <property type="entry name" value="Ald_DH_C"/>
</dbReference>
<dbReference type="PROSITE" id="PS00070">
    <property type="entry name" value="ALDEHYDE_DEHYDR_CYS"/>
    <property type="match status" value="1"/>
</dbReference>
<evidence type="ECO:0000259" key="8">
    <source>
        <dbReference type="Pfam" id="PF01619"/>
    </source>
</evidence>
<keyword evidence="5" id="KW-0678">Repressor</keyword>
<dbReference type="Pfam" id="PF01619">
    <property type="entry name" value="Pro_dh"/>
    <property type="match status" value="1"/>
</dbReference>
<dbReference type="Pfam" id="PF00171">
    <property type="entry name" value="Aldedh"/>
    <property type="match status" value="1"/>
</dbReference>
<dbReference type="GO" id="GO:0003700">
    <property type="term" value="F:DNA-binding transcription factor activity"/>
    <property type="evidence" value="ECO:0007669"/>
    <property type="project" value="InterPro"/>
</dbReference>
<dbReference type="UniPathway" id="UPA00261">
    <property type="reaction ID" value="UER00373"/>
</dbReference>
<organism evidence="10 11">
    <name type="scientific">Brevundimonas basaltis</name>
    <dbReference type="NCBI Taxonomy" id="472166"/>
    <lineage>
        <taxon>Bacteria</taxon>
        <taxon>Pseudomonadati</taxon>
        <taxon>Pseudomonadota</taxon>
        <taxon>Alphaproteobacteria</taxon>
        <taxon>Caulobacterales</taxon>
        <taxon>Caulobacteraceae</taxon>
        <taxon>Brevundimonas</taxon>
    </lineage>
</organism>
<dbReference type="InterPro" id="IPR025703">
    <property type="entry name" value="Bifunct_PutA"/>
</dbReference>
<comment type="pathway">
    <text evidence="5">Amino-acid degradation; L-proline degradation into L-glutamate; L-glutamate from L-proline: step 1/2.</text>
</comment>
<dbReference type="SUPFAM" id="SSF53720">
    <property type="entry name" value="ALDH-like"/>
    <property type="match status" value="1"/>
</dbReference>